<keyword evidence="2" id="KW-1133">Transmembrane helix</keyword>
<feature type="region of interest" description="Disordered" evidence="1">
    <location>
        <begin position="1"/>
        <end position="45"/>
    </location>
</feature>
<evidence type="ECO:0000313" key="4">
    <source>
        <dbReference type="EMBL" id="MXP21374.1"/>
    </source>
</evidence>
<gene>
    <name evidence="4" type="ORF">GIY30_08415</name>
</gene>
<keyword evidence="5" id="KW-1185">Reference proteome</keyword>
<feature type="transmembrane region" description="Helical" evidence="2">
    <location>
        <begin position="50"/>
        <end position="69"/>
    </location>
</feature>
<evidence type="ECO:0000313" key="5">
    <source>
        <dbReference type="Proteomes" id="UP000475545"/>
    </source>
</evidence>
<organism evidence="4 5">
    <name type="scientific">Gordonia mangrovi</name>
    <dbReference type="NCBI Taxonomy" id="2665643"/>
    <lineage>
        <taxon>Bacteria</taxon>
        <taxon>Bacillati</taxon>
        <taxon>Actinomycetota</taxon>
        <taxon>Actinomycetes</taxon>
        <taxon>Mycobacteriales</taxon>
        <taxon>Gordoniaceae</taxon>
        <taxon>Gordonia</taxon>
    </lineage>
</organism>
<dbReference type="InterPro" id="IPR025241">
    <property type="entry name" value="DUF4190"/>
</dbReference>
<dbReference type="EMBL" id="WMBR01000002">
    <property type="protein sequence ID" value="MXP21374.1"/>
    <property type="molecule type" value="Genomic_DNA"/>
</dbReference>
<name>A0A6L7GN62_9ACTN</name>
<dbReference type="AlphaFoldDB" id="A0A6L7GN62"/>
<feature type="domain" description="DUF4190" evidence="3">
    <location>
        <begin position="50"/>
        <end position="104"/>
    </location>
</feature>
<protein>
    <submittedName>
        <fullName evidence="4">DUF4190 domain-containing protein</fullName>
    </submittedName>
</protein>
<dbReference type="Proteomes" id="UP000475545">
    <property type="component" value="Unassembled WGS sequence"/>
</dbReference>
<evidence type="ECO:0000256" key="1">
    <source>
        <dbReference type="SAM" id="MobiDB-lite"/>
    </source>
</evidence>
<evidence type="ECO:0000256" key="2">
    <source>
        <dbReference type="SAM" id="Phobius"/>
    </source>
</evidence>
<accession>A0A6L7GN62</accession>
<reference evidence="4 5" key="1">
    <citation type="submission" date="2019-11" db="EMBL/GenBank/DDBJ databases">
        <title>Gordonia sp. nov., a novel actinobacterium isolated from mangrove soil in Hainan.</title>
        <authorList>
            <person name="Huang X."/>
            <person name="Xie Y."/>
            <person name="Chu X."/>
            <person name="Xiao K."/>
        </authorList>
    </citation>
    <scope>NUCLEOTIDE SEQUENCE [LARGE SCALE GENOMIC DNA]</scope>
    <source>
        <strain evidence="4 5">HNM0687</strain>
    </source>
</reference>
<keyword evidence="2" id="KW-0812">Transmembrane</keyword>
<sequence>MDEDQPSKPAQAYSSIEIDDDKRPEEQVPTRNQPARTSQAAKPRRTNRTAIWALVLSLLGITSPIGLYLGYRSRSQIARTRELGEPFARVAIWIGWLYLAVIVLGLVTYFWIAGQGS</sequence>
<dbReference type="Pfam" id="PF13828">
    <property type="entry name" value="DUF4190"/>
    <property type="match status" value="1"/>
</dbReference>
<proteinExistence type="predicted"/>
<comment type="caution">
    <text evidence="4">The sequence shown here is derived from an EMBL/GenBank/DDBJ whole genome shotgun (WGS) entry which is preliminary data.</text>
</comment>
<keyword evidence="2" id="KW-0472">Membrane</keyword>
<feature type="transmembrane region" description="Helical" evidence="2">
    <location>
        <begin position="90"/>
        <end position="112"/>
    </location>
</feature>
<evidence type="ECO:0000259" key="3">
    <source>
        <dbReference type="Pfam" id="PF13828"/>
    </source>
</evidence>
<feature type="compositionally biased region" description="Polar residues" evidence="1">
    <location>
        <begin position="29"/>
        <end position="40"/>
    </location>
</feature>